<evidence type="ECO:0000313" key="1">
    <source>
        <dbReference type="EMBL" id="ARU62815.1"/>
    </source>
</evidence>
<dbReference type="AlphaFoldDB" id="A0A1Y0ITL8"/>
<evidence type="ECO:0000313" key="2">
    <source>
        <dbReference type="Proteomes" id="UP000195437"/>
    </source>
</evidence>
<organism evidence="1 2">
    <name type="scientific">Tumebacillus avium</name>
    <dbReference type="NCBI Taxonomy" id="1903704"/>
    <lineage>
        <taxon>Bacteria</taxon>
        <taxon>Bacillati</taxon>
        <taxon>Bacillota</taxon>
        <taxon>Bacilli</taxon>
        <taxon>Bacillales</taxon>
        <taxon>Alicyclobacillaceae</taxon>
        <taxon>Tumebacillus</taxon>
    </lineage>
</organism>
<dbReference type="PANTHER" id="PTHR40050:SF1">
    <property type="entry name" value="INNER SPORE COAT PROTEIN H"/>
    <property type="match status" value="1"/>
</dbReference>
<name>A0A1Y0ITL8_9BACL</name>
<dbReference type="PANTHER" id="PTHR40050">
    <property type="entry name" value="INNER SPORE COAT PROTEIN H"/>
    <property type="match status" value="1"/>
</dbReference>
<dbReference type="EMBL" id="CP021434">
    <property type="protein sequence ID" value="ARU62815.1"/>
    <property type="molecule type" value="Genomic_DNA"/>
</dbReference>
<proteinExistence type="predicted"/>
<dbReference type="KEGG" id="tum:CBW65_18935"/>
<reference evidence="2" key="1">
    <citation type="submission" date="2017-05" db="EMBL/GenBank/DDBJ databases">
        <authorList>
            <person name="Sung H."/>
        </authorList>
    </citation>
    <scope>NUCLEOTIDE SEQUENCE [LARGE SCALE GENOMIC DNA]</scope>
    <source>
        <strain evidence="2">AR23208</strain>
    </source>
</reference>
<dbReference type="Pfam" id="PF08757">
    <property type="entry name" value="CotH"/>
    <property type="match status" value="1"/>
</dbReference>
<dbReference type="OrthoDB" id="3235126at2"/>
<sequence>MAPNSALPVCSLFVHPSDLQTLRRDIESDDPVPARLKLDGRTYQAEVSYRGSHIRRYPKKSYFLSFRSPSTCQGAREWHLNAEYADPSMIRNKLSFDFFQQIGHLAPDARHIQLKLNGALQGVYLQLESVDDLFLKKRGLPPGTLYYAINDDANFSLISPIDEDVKRELEAGYELKTGEEDDFRHLRELVYKINTTPQADFAAEISALIEIQPYFKWLAGVVCTQNFDAFIQNYALYRNAEQGTFTLIPWDFDGTWGRNLRGKLLRHDFIPITGYNTLTARLLTVPELKRQYRMLMTEILETSFTPAGIEPTLRHLLQTIRPALANDPYQRNSLDRFDDEYDVILEYTAKRNAFLREELAVLR</sequence>
<accession>A0A1Y0ITL8</accession>
<protein>
    <submittedName>
        <fullName evidence="1">Spore coat protein</fullName>
    </submittedName>
</protein>
<dbReference type="Proteomes" id="UP000195437">
    <property type="component" value="Chromosome"/>
</dbReference>
<keyword evidence="2" id="KW-1185">Reference proteome</keyword>
<dbReference type="RefSeq" id="WP_087458165.1">
    <property type="nucleotide sequence ID" value="NZ_CP021434.1"/>
</dbReference>
<gene>
    <name evidence="1" type="ORF">CBW65_18935</name>
</gene>
<keyword evidence="1" id="KW-0946">Virion</keyword>
<dbReference type="InterPro" id="IPR014867">
    <property type="entry name" value="Spore_coat_CotH_CotH2/3/7"/>
</dbReference>
<keyword evidence="1" id="KW-0167">Capsid protein</keyword>